<proteinExistence type="predicted"/>
<dbReference type="PANTHER" id="PTHR33926">
    <property type="entry name" value="PROTEIN TIC 22, CHLOROPLASTIC"/>
    <property type="match status" value="1"/>
</dbReference>
<evidence type="ECO:0000256" key="1">
    <source>
        <dbReference type="ARBA" id="ARBA00004229"/>
    </source>
</evidence>
<gene>
    <name evidence="4" type="ORF">VitviT2T_006728</name>
</gene>
<dbReference type="Pfam" id="PF04278">
    <property type="entry name" value="Tic22"/>
    <property type="match status" value="1"/>
</dbReference>
<evidence type="ECO:0000256" key="2">
    <source>
        <dbReference type="ARBA" id="ARBA00022528"/>
    </source>
</evidence>
<sequence>MAKSLVGTVVYTISNSNNEFVLIFDPDGIKSIGLLYFRQEDVETFLSQVQLQTRELRSQTRVTAVVSSQGKEWLNVRYEEGLDSHVGSSVGPSREQVKMLGNGAVGPVGEGRAEQVGVVSNLYGMGMVGGAEAGVGKYGKGKAPVVKTSCLERRLVEEILGVAVLAKARRKFGVDESLSDEVSVEGSVDPLRVIWADENEREVSIDLKEGAKEYDGRVLPKKDVERVLEEEEWSVLGVVQCVLPKLVSDHFPILLDEGEVRRGPMPFRFENMWLKKENFKDKVQTWWEVLSFKGSSSFMLTAKLKALNILLKGWNRLDFSKVEVNKALALNQVKINGSWLTEENEVRDRVVNEFKLLLSAAGGWRPNISGMSFERLDAVETTILEEPFSEQNVLKALKGFCGGKTPELDGFIMAF</sequence>
<dbReference type="PANTHER" id="PTHR33926:SF4">
    <property type="entry name" value="PROTEIN TIC 22, CHLOROPLASTIC"/>
    <property type="match status" value="1"/>
</dbReference>
<accession>A0ABY9BWV5</accession>
<evidence type="ECO:0000313" key="5">
    <source>
        <dbReference type="Proteomes" id="UP001227230"/>
    </source>
</evidence>
<dbReference type="Proteomes" id="UP001227230">
    <property type="component" value="Chromosome 5"/>
</dbReference>
<name>A0ABY9BWV5_VITVI</name>
<dbReference type="InterPro" id="IPR007378">
    <property type="entry name" value="Tic22-like"/>
</dbReference>
<evidence type="ECO:0000256" key="3">
    <source>
        <dbReference type="ARBA" id="ARBA00022640"/>
    </source>
</evidence>
<dbReference type="EMBL" id="CP126652">
    <property type="protein sequence ID" value="WJZ87342.1"/>
    <property type="molecule type" value="Genomic_DNA"/>
</dbReference>
<comment type="subcellular location">
    <subcellularLocation>
        <location evidence="1">Plastid</location>
        <location evidence="1">Chloroplast</location>
    </subcellularLocation>
</comment>
<keyword evidence="5" id="KW-1185">Reference proteome</keyword>
<keyword evidence="3" id="KW-0934">Plastid</keyword>
<protein>
    <submittedName>
        <fullName evidence="4">Uncharacterized protein</fullName>
    </submittedName>
</protein>
<reference evidence="4 5" key="1">
    <citation type="journal article" date="2023" name="Hortic Res">
        <title>The complete reference genome for grapevine (Vitis vinifera L.) genetics and breeding.</title>
        <authorList>
            <person name="Shi X."/>
            <person name="Cao S."/>
            <person name="Wang X."/>
            <person name="Huang S."/>
            <person name="Wang Y."/>
            <person name="Liu Z."/>
            <person name="Liu W."/>
            <person name="Leng X."/>
            <person name="Peng Y."/>
            <person name="Wang N."/>
            <person name="Wang Y."/>
            <person name="Ma Z."/>
            <person name="Xu X."/>
            <person name="Zhang F."/>
            <person name="Xue H."/>
            <person name="Zhong H."/>
            <person name="Wang Y."/>
            <person name="Zhang K."/>
            <person name="Velt A."/>
            <person name="Avia K."/>
            <person name="Holtgrawe D."/>
            <person name="Grimplet J."/>
            <person name="Matus J.T."/>
            <person name="Ware D."/>
            <person name="Wu X."/>
            <person name="Wang H."/>
            <person name="Liu C."/>
            <person name="Fang Y."/>
            <person name="Rustenholz C."/>
            <person name="Cheng Z."/>
            <person name="Xiao H."/>
            <person name="Zhou Y."/>
        </authorList>
    </citation>
    <scope>NUCLEOTIDE SEQUENCE [LARGE SCALE GENOMIC DNA]</scope>
    <source>
        <strain evidence="5">cv. Pinot noir / PN40024</strain>
        <tissue evidence="4">Leaf</tissue>
    </source>
</reference>
<keyword evidence="2" id="KW-0150">Chloroplast</keyword>
<organism evidence="4 5">
    <name type="scientific">Vitis vinifera</name>
    <name type="common">Grape</name>
    <dbReference type="NCBI Taxonomy" id="29760"/>
    <lineage>
        <taxon>Eukaryota</taxon>
        <taxon>Viridiplantae</taxon>
        <taxon>Streptophyta</taxon>
        <taxon>Embryophyta</taxon>
        <taxon>Tracheophyta</taxon>
        <taxon>Spermatophyta</taxon>
        <taxon>Magnoliopsida</taxon>
        <taxon>eudicotyledons</taxon>
        <taxon>Gunneridae</taxon>
        <taxon>Pentapetalae</taxon>
        <taxon>rosids</taxon>
        <taxon>Vitales</taxon>
        <taxon>Vitaceae</taxon>
        <taxon>Viteae</taxon>
        <taxon>Vitis</taxon>
    </lineage>
</organism>
<evidence type="ECO:0000313" key="4">
    <source>
        <dbReference type="EMBL" id="WJZ87342.1"/>
    </source>
</evidence>